<dbReference type="PROSITE" id="PS50943">
    <property type="entry name" value="HTH_CROC1"/>
    <property type="match status" value="1"/>
</dbReference>
<evidence type="ECO:0000256" key="1">
    <source>
        <dbReference type="ARBA" id="ARBA00023125"/>
    </source>
</evidence>
<dbReference type="SUPFAM" id="SSF47413">
    <property type="entry name" value="lambda repressor-like DNA-binding domains"/>
    <property type="match status" value="1"/>
</dbReference>
<dbReference type="Gene3D" id="1.10.260.40">
    <property type="entry name" value="lambda repressor-like DNA-binding domains"/>
    <property type="match status" value="1"/>
</dbReference>
<dbReference type="Pfam" id="PF01381">
    <property type="entry name" value="HTH_3"/>
    <property type="match status" value="1"/>
</dbReference>
<dbReference type="PANTHER" id="PTHR46558:SF3">
    <property type="entry name" value="TRANSCRIPTIONAL REGULATOR"/>
    <property type="match status" value="1"/>
</dbReference>
<dbReference type="PANTHER" id="PTHR46558">
    <property type="entry name" value="TRACRIPTIONAL REGULATORY PROTEIN-RELATED-RELATED"/>
    <property type="match status" value="1"/>
</dbReference>
<gene>
    <name evidence="3" type="ORF">ABNN70_02620</name>
</gene>
<reference evidence="3" key="1">
    <citation type="submission" date="2024-06" db="EMBL/GenBank/DDBJ databases">
        <authorList>
            <person name="Fan A."/>
            <person name="Zhang F.Y."/>
            <person name="Zhang L."/>
        </authorList>
    </citation>
    <scope>NUCLEOTIDE SEQUENCE</scope>
    <source>
        <strain evidence="3">Y61</strain>
    </source>
</reference>
<dbReference type="CDD" id="cd00093">
    <property type="entry name" value="HTH_XRE"/>
    <property type="match status" value="1"/>
</dbReference>
<dbReference type="InterPro" id="IPR010982">
    <property type="entry name" value="Lambda_DNA-bd_dom_sf"/>
</dbReference>
<accession>A0AAU8IGP4</accession>
<dbReference type="RefSeq" id="WP_353948685.1">
    <property type="nucleotide sequence ID" value="NZ_CP159510.1"/>
</dbReference>
<dbReference type="AlphaFoldDB" id="A0AAU8IGP4"/>
<dbReference type="GO" id="GO:0003677">
    <property type="term" value="F:DNA binding"/>
    <property type="evidence" value="ECO:0007669"/>
    <property type="project" value="UniProtKB-KW"/>
</dbReference>
<evidence type="ECO:0000259" key="2">
    <source>
        <dbReference type="PROSITE" id="PS50943"/>
    </source>
</evidence>
<name>A0AAU8IGP4_9BACL</name>
<protein>
    <submittedName>
        <fullName evidence="3">Helix-turn-helix transcriptional regulator</fullName>
    </submittedName>
</protein>
<dbReference type="InterPro" id="IPR001387">
    <property type="entry name" value="Cro/C1-type_HTH"/>
</dbReference>
<evidence type="ECO:0000313" key="3">
    <source>
        <dbReference type="EMBL" id="XCJ17439.1"/>
    </source>
</evidence>
<sequence>MKNHVKTARVRSGMTQLQLAEKTGVTRQTISLIEKGKYNPTLKLCLQICYALGKSLNELFWIAKEENDEKNQR</sequence>
<organism evidence="3">
    <name type="scientific">Sporolactobacillus sp. Y61</name>
    <dbReference type="NCBI Taxonomy" id="3160863"/>
    <lineage>
        <taxon>Bacteria</taxon>
        <taxon>Bacillati</taxon>
        <taxon>Bacillota</taxon>
        <taxon>Bacilli</taxon>
        <taxon>Bacillales</taxon>
        <taxon>Sporolactobacillaceae</taxon>
        <taxon>Sporolactobacillus</taxon>
    </lineage>
</organism>
<feature type="domain" description="HTH cro/C1-type" evidence="2">
    <location>
        <begin position="5"/>
        <end position="59"/>
    </location>
</feature>
<proteinExistence type="predicted"/>
<dbReference type="EMBL" id="CP159510">
    <property type="protein sequence ID" value="XCJ17439.1"/>
    <property type="molecule type" value="Genomic_DNA"/>
</dbReference>
<keyword evidence="1" id="KW-0238">DNA-binding</keyword>
<dbReference type="SMART" id="SM00530">
    <property type="entry name" value="HTH_XRE"/>
    <property type="match status" value="1"/>
</dbReference>